<evidence type="ECO:0000313" key="10">
    <source>
        <dbReference type="EMBL" id="CAB4928862.1"/>
    </source>
</evidence>
<feature type="transmembrane region" description="Helical" evidence="8">
    <location>
        <begin position="319"/>
        <end position="341"/>
    </location>
</feature>
<feature type="domain" description="ABC transmembrane type-1" evidence="9">
    <location>
        <begin position="280"/>
        <end position="500"/>
    </location>
</feature>
<feature type="transmembrane region" description="Helical" evidence="8">
    <location>
        <begin position="361"/>
        <end position="381"/>
    </location>
</feature>
<evidence type="ECO:0000256" key="6">
    <source>
        <dbReference type="ARBA" id="ARBA00022989"/>
    </source>
</evidence>
<dbReference type="InterPro" id="IPR035906">
    <property type="entry name" value="MetI-like_sf"/>
</dbReference>
<feature type="transmembrane region" description="Helical" evidence="8">
    <location>
        <begin position="63"/>
        <end position="87"/>
    </location>
</feature>
<feature type="transmembrane region" description="Helical" evidence="8">
    <location>
        <begin position="12"/>
        <end position="30"/>
    </location>
</feature>
<dbReference type="PROSITE" id="PS50928">
    <property type="entry name" value="ABC_TM1"/>
    <property type="match status" value="1"/>
</dbReference>
<dbReference type="GO" id="GO:0015423">
    <property type="term" value="F:ABC-type maltose transporter activity"/>
    <property type="evidence" value="ECO:0007669"/>
    <property type="project" value="TreeGrafter"/>
</dbReference>
<dbReference type="Gene3D" id="1.10.3720.10">
    <property type="entry name" value="MetI-like"/>
    <property type="match status" value="1"/>
</dbReference>
<keyword evidence="2" id="KW-0813">Transport</keyword>
<feature type="transmembrane region" description="Helical" evidence="8">
    <location>
        <begin position="416"/>
        <end position="442"/>
    </location>
</feature>
<proteinExistence type="predicted"/>
<evidence type="ECO:0000256" key="8">
    <source>
        <dbReference type="SAM" id="Phobius"/>
    </source>
</evidence>
<keyword evidence="6 8" id="KW-1133">Transmembrane helix</keyword>
<dbReference type="SUPFAM" id="SSF160964">
    <property type="entry name" value="MalF N-terminal region-like"/>
    <property type="match status" value="1"/>
</dbReference>
<evidence type="ECO:0000256" key="1">
    <source>
        <dbReference type="ARBA" id="ARBA00004651"/>
    </source>
</evidence>
<comment type="subcellular location">
    <subcellularLocation>
        <location evidence="1">Cell membrane</location>
        <topology evidence="1">Multi-pass membrane protein</topology>
    </subcellularLocation>
</comment>
<dbReference type="PANTHER" id="PTHR47314">
    <property type="entry name" value="MALTOSE/MALTODEXTRIN TRANSPORT SYSTEM PERMEASE PROTEIN MALF"/>
    <property type="match status" value="1"/>
</dbReference>
<evidence type="ECO:0000256" key="2">
    <source>
        <dbReference type="ARBA" id="ARBA00022448"/>
    </source>
</evidence>
<evidence type="ECO:0000259" key="9">
    <source>
        <dbReference type="PROSITE" id="PS50928"/>
    </source>
</evidence>
<dbReference type="EMBL" id="CAFBMZ010000053">
    <property type="protein sequence ID" value="CAB4928862.1"/>
    <property type="molecule type" value="Genomic_DNA"/>
</dbReference>
<dbReference type="GO" id="GO:0042956">
    <property type="term" value="P:maltodextrin transmembrane transport"/>
    <property type="evidence" value="ECO:0007669"/>
    <property type="project" value="TreeGrafter"/>
</dbReference>
<feature type="transmembrane region" description="Helical" evidence="8">
    <location>
        <begin position="279"/>
        <end position="307"/>
    </location>
</feature>
<feature type="transmembrane region" description="Helical" evidence="8">
    <location>
        <begin position="36"/>
        <end position="56"/>
    </location>
</feature>
<dbReference type="InterPro" id="IPR035277">
    <property type="entry name" value="MalF_N"/>
</dbReference>
<dbReference type="InterPro" id="IPR032550">
    <property type="entry name" value="TM_PBP2_N"/>
</dbReference>
<keyword evidence="7 8" id="KW-0472">Membrane</keyword>
<feature type="transmembrane region" description="Helical" evidence="8">
    <location>
        <begin position="479"/>
        <end position="501"/>
    </location>
</feature>
<accession>A0A6J7IEF2</accession>
<gene>
    <name evidence="10" type="ORF">UFOPK3684_00840</name>
</gene>
<evidence type="ECO:0000256" key="3">
    <source>
        <dbReference type="ARBA" id="ARBA00022475"/>
    </source>
</evidence>
<keyword evidence="4" id="KW-0762">Sugar transport</keyword>
<organism evidence="10">
    <name type="scientific">freshwater metagenome</name>
    <dbReference type="NCBI Taxonomy" id="449393"/>
    <lineage>
        <taxon>unclassified sequences</taxon>
        <taxon>metagenomes</taxon>
        <taxon>ecological metagenomes</taxon>
    </lineage>
</organism>
<dbReference type="AlphaFoldDB" id="A0A6J7IEF2"/>
<protein>
    <submittedName>
        <fullName evidence="10">Unannotated protein</fullName>
    </submittedName>
</protein>
<evidence type="ECO:0000256" key="5">
    <source>
        <dbReference type="ARBA" id="ARBA00022692"/>
    </source>
</evidence>
<name>A0A6J7IEF2_9ZZZZ</name>
<evidence type="ECO:0000256" key="7">
    <source>
        <dbReference type="ARBA" id="ARBA00023136"/>
    </source>
</evidence>
<dbReference type="Pfam" id="PF16296">
    <property type="entry name" value="TM_PBP2_N"/>
    <property type="match status" value="1"/>
</dbReference>
<dbReference type="InterPro" id="IPR000515">
    <property type="entry name" value="MetI-like"/>
</dbReference>
<reference evidence="10" key="1">
    <citation type="submission" date="2020-05" db="EMBL/GenBank/DDBJ databases">
        <authorList>
            <person name="Chiriac C."/>
            <person name="Salcher M."/>
            <person name="Ghai R."/>
            <person name="Kavagutti S V."/>
        </authorList>
    </citation>
    <scope>NUCLEOTIDE SEQUENCE</scope>
</reference>
<dbReference type="GO" id="GO:1990060">
    <property type="term" value="C:maltose transport complex"/>
    <property type="evidence" value="ECO:0007669"/>
    <property type="project" value="TreeGrafter"/>
</dbReference>
<dbReference type="CDD" id="cd06261">
    <property type="entry name" value="TM_PBP2"/>
    <property type="match status" value="1"/>
</dbReference>
<dbReference type="Gene3D" id="3.10.650.10">
    <property type="entry name" value="MalF N-terminal region-like"/>
    <property type="match status" value="1"/>
</dbReference>
<evidence type="ECO:0000256" key="4">
    <source>
        <dbReference type="ARBA" id="ARBA00022597"/>
    </source>
</evidence>
<dbReference type="Pfam" id="PF00528">
    <property type="entry name" value="BPD_transp_1"/>
    <property type="match status" value="1"/>
</dbReference>
<dbReference type="Gene3D" id="1.20.58.370">
    <property type="entry name" value="MalF N-terminal region-like"/>
    <property type="match status" value="1"/>
</dbReference>
<sequence>MRIREFVAHKSKFILSYSFVLLLLIMGARLLQDRSWFLGIFAFISAILIFYVYCIARKVPLKYLLPGVLLLIFFQIYPAVYSGYVAFTNDSNGHQLSKTQAVNAIIDDSLIPVDGIEPISYVVAKVEATKSLVVIFQYPAGTYWAGNSQLLRRLKLSQLEREPDGRVKQASGYVVFNSEQSAAYANELQNIRIKIDDSTSLQPVDIDLMEAFQPSFKYSEIGDILTDLNSGQVYSPNDNGQMVSASGEVLYPGWKVNVGWRNFSSIISDEEVKRPLLAVLLWTFVNAFLVVVLSFLMGLSLALVFNFQHLRSRRFYRTIFIMPMAIPSVLSVLVWAGLFGTETGVIDRLFHISTPWLTDNLWARVAVLIVELWLAFPYMFLICTGAIQAIPNEILEAAEIDGASPLKSFRLIKLPLVMRTIAPLLVSSGAMALNNFGAIYLLTGGGPVFSNSNGNAGATDILISYTYKLAFNSQEGNNYGLASALSILNFILVGAISVYGLRKMKTMEGVN</sequence>
<keyword evidence="5 8" id="KW-0812">Transmembrane</keyword>
<dbReference type="PANTHER" id="PTHR47314:SF1">
    <property type="entry name" value="MALTOSE_MALTODEXTRIN TRANSPORT SYSTEM PERMEASE PROTEIN MALF"/>
    <property type="match status" value="1"/>
</dbReference>
<dbReference type="SUPFAM" id="SSF161098">
    <property type="entry name" value="MetI-like"/>
    <property type="match status" value="1"/>
</dbReference>
<keyword evidence="3" id="KW-1003">Cell membrane</keyword>